<keyword evidence="2" id="KW-0436">Ligase</keyword>
<dbReference type="InterPro" id="IPR036420">
    <property type="entry name" value="BRCT_dom_sf"/>
</dbReference>
<dbReference type="InterPro" id="IPR001357">
    <property type="entry name" value="BRCT_dom"/>
</dbReference>
<sequence>MYILALPNVFSGVKLYIPPSLDKYDELRRYFIAYDGDLLKEHEISEASHIISPGDQSNPSIPKGSKKITIDWLWDSIKLQKQLPTKMYKPD</sequence>
<name>A0AAV4SUR2_9ARAC</name>
<dbReference type="InterPro" id="IPR031916">
    <property type="entry name" value="LIG3_BRCT"/>
</dbReference>
<evidence type="ECO:0000313" key="3">
    <source>
        <dbReference type="Proteomes" id="UP001054837"/>
    </source>
</evidence>
<dbReference type="SUPFAM" id="SSF52113">
    <property type="entry name" value="BRCT domain"/>
    <property type="match status" value="1"/>
</dbReference>
<reference evidence="2 3" key="1">
    <citation type="submission" date="2021-06" db="EMBL/GenBank/DDBJ databases">
        <title>Caerostris darwini draft genome.</title>
        <authorList>
            <person name="Kono N."/>
            <person name="Arakawa K."/>
        </authorList>
    </citation>
    <scope>NUCLEOTIDE SEQUENCE [LARGE SCALE GENOMIC DNA]</scope>
</reference>
<dbReference type="Proteomes" id="UP001054837">
    <property type="component" value="Unassembled WGS sequence"/>
</dbReference>
<proteinExistence type="predicted"/>
<dbReference type="PROSITE" id="PS50172">
    <property type="entry name" value="BRCT"/>
    <property type="match status" value="1"/>
</dbReference>
<gene>
    <name evidence="2" type="primary">X975_04361</name>
    <name evidence="2" type="ORF">CDAR_1231</name>
</gene>
<evidence type="ECO:0000313" key="2">
    <source>
        <dbReference type="EMBL" id="GIY35328.1"/>
    </source>
</evidence>
<organism evidence="2 3">
    <name type="scientific">Caerostris darwini</name>
    <dbReference type="NCBI Taxonomy" id="1538125"/>
    <lineage>
        <taxon>Eukaryota</taxon>
        <taxon>Metazoa</taxon>
        <taxon>Ecdysozoa</taxon>
        <taxon>Arthropoda</taxon>
        <taxon>Chelicerata</taxon>
        <taxon>Arachnida</taxon>
        <taxon>Araneae</taxon>
        <taxon>Araneomorphae</taxon>
        <taxon>Entelegynae</taxon>
        <taxon>Araneoidea</taxon>
        <taxon>Araneidae</taxon>
        <taxon>Caerostris</taxon>
    </lineage>
</organism>
<feature type="domain" description="BRCT" evidence="1">
    <location>
        <begin position="5"/>
        <end position="90"/>
    </location>
</feature>
<keyword evidence="3" id="KW-1185">Reference proteome</keyword>
<comment type="caution">
    <text evidence="2">The sequence shown here is derived from an EMBL/GenBank/DDBJ whole genome shotgun (WGS) entry which is preliminary data.</text>
</comment>
<protein>
    <submittedName>
        <fullName evidence="2">DNA ligase</fullName>
    </submittedName>
</protein>
<dbReference type="GO" id="GO:0016874">
    <property type="term" value="F:ligase activity"/>
    <property type="evidence" value="ECO:0007669"/>
    <property type="project" value="UniProtKB-KW"/>
</dbReference>
<dbReference type="Pfam" id="PF16759">
    <property type="entry name" value="LIG3_BRCT"/>
    <property type="match status" value="1"/>
</dbReference>
<dbReference type="EMBL" id="BPLQ01008155">
    <property type="protein sequence ID" value="GIY35328.1"/>
    <property type="molecule type" value="Genomic_DNA"/>
</dbReference>
<dbReference type="AlphaFoldDB" id="A0AAV4SUR2"/>
<accession>A0AAV4SUR2</accession>
<evidence type="ECO:0000259" key="1">
    <source>
        <dbReference type="PROSITE" id="PS50172"/>
    </source>
</evidence>
<dbReference type="Gene3D" id="3.40.50.10190">
    <property type="entry name" value="BRCT domain"/>
    <property type="match status" value="1"/>
</dbReference>